<organism evidence="2 3">
    <name type="scientific">Flavobacterium zepuense</name>
    <dbReference type="NCBI Taxonomy" id="2593302"/>
    <lineage>
        <taxon>Bacteria</taxon>
        <taxon>Pseudomonadati</taxon>
        <taxon>Bacteroidota</taxon>
        <taxon>Flavobacteriia</taxon>
        <taxon>Flavobacteriales</taxon>
        <taxon>Flavobacteriaceae</taxon>
        <taxon>Flavobacterium</taxon>
    </lineage>
</organism>
<reference evidence="2 3" key="1">
    <citation type="submission" date="2019-07" db="EMBL/GenBank/DDBJ databases">
        <title>Flavobacterium sp. nov., isolated from glacier ice.</title>
        <authorList>
            <person name="Liu Q."/>
            <person name="Xin Y.-H."/>
        </authorList>
    </citation>
    <scope>NUCLEOTIDE SEQUENCE [LARGE SCALE GENOMIC DNA]</scope>
    <source>
        <strain evidence="2 3">ZT4R6</strain>
    </source>
</reference>
<dbReference type="AlphaFoldDB" id="A0A552V2Q7"/>
<comment type="caution">
    <text evidence="2">The sequence shown here is derived from an EMBL/GenBank/DDBJ whole genome shotgun (WGS) entry which is preliminary data.</text>
</comment>
<feature type="coiled-coil region" evidence="1">
    <location>
        <begin position="35"/>
        <end position="62"/>
    </location>
</feature>
<protein>
    <submittedName>
        <fullName evidence="2">Uncharacterized protein</fullName>
    </submittedName>
</protein>
<keyword evidence="3" id="KW-1185">Reference proteome</keyword>
<evidence type="ECO:0000256" key="1">
    <source>
        <dbReference type="SAM" id="Coils"/>
    </source>
</evidence>
<dbReference type="RefSeq" id="WP_143373156.1">
    <property type="nucleotide sequence ID" value="NZ_VJVZ01000005.1"/>
</dbReference>
<dbReference type="OrthoDB" id="9967589at2"/>
<dbReference type="Proteomes" id="UP000320643">
    <property type="component" value="Unassembled WGS sequence"/>
</dbReference>
<dbReference type="EMBL" id="VJVZ01000005">
    <property type="protein sequence ID" value="TRW24752.1"/>
    <property type="molecule type" value="Genomic_DNA"/>
</dbReference>
<sequence length="101" mass="12008">MIKDYKTYAQDLYNIKVSTLPRITKEINDPDKILLNRIIELRSELRKNLDELLDEFMLESKEITPETVKQIKSVNNRLLDKFYMMANGVRNKTKPQTKPHQ</sequence>
<evidence type="ECO:0000313" key="2">
    <source>
        <dbReference type="EMBL" id="TRW24752.1"/>
    </source>
</evidence>
<gene>
    <name evidence="2" type="ORF">FMM05_09625</name>
</gene>
<accession>A0A552V2Q7</accession>
<evidence type="ECO:0000313" key="3">
    <source>
        <dbReference type="Proteomes" id="UP000320643"/>
    </source>
</evidence>
<keyword evidence="1" id="KW-0175">Coiled coil</keyword>
<name>A0A552V2Q7_9FLAO</name>
<proteinExistence type="predicted"/>